<feature type="domain" description="ABC transmembrane type-1" evidence="9">
    <location>
        <begin position="59"/>
        <end position="247"/>
    </location>
</feature>
<keyword evidence="2 8" id="KW-0813">Transport</keyword>
<evidence type="ECO:0000256" key="7">
    <source>
        <dbReference type="ARBA" id="ARBA00023136"/>
    </source>
</evidence>
<comment type="caution">
    <text evidence="10">The sequence shown here is derived from an EMBL/GenBank/DDBJ whole genome shotgun (WGS) entry which is preliminary data.</text>
</comment>
<dbReference type="InterPro" id="IPR000515">
    <property type="entry name" value="MetI-like"/>
</dbReference>
<dbReference type="CDD" id="cd06261">
    <property type="entry name" value="TM_PBP2"/>
    <property type="match status" value="1"/>
</dbReference>
<keyword evidence="6 8" id="KW-1133">Transmembrane helix</keyword>
<feature type="transmembrane region" description="Helical" evidence="8">
    <location>
        <begin position="183"/>
        <end position="205"/>
    </location>
</feature>
<comment type="similarity">
    <text evidence="8">Belongs to the binding-protein-dependent transport system permease family.</text>
</comment>
<evidence type="ECO:0000256" key="3">
    <source>
        <dbReference type="ARBA" id="ARBA00022475"/>
    </source>
</evidence>
<comment type="subcellular location">
    <subcellularLocation>
        <location evidence="1">Cell inner membrane</location>
        <topology evidence="1">Multi-pass membrane protein</topology>
    </subcellularLocation>
    <subcellularLocation>
        <location evidence="8">Cell membrane</location>
        <topology evidence="8">Multi-pass membrane protein</topology>
    </subcellularLocation>
</comment>
<keyword evidence="11" id="KW-1185">Reference proteome</keyword>
<evidence type="ECO:0000256" key="5">
    <source>
        <dbReference type="ARBA" id="ARBA00022692"/>
    </source>
</evidence>
<dbReference type="InterPro" id="IPR035906">
    <property type="entry name" value="MetI-like_sf"/>
</dbReference>
<evidence type="ECO:0000313" key="10">
    <source>
        <dbReference type="EMBL" id="NKC32963.1"/>
    </source>
</evidence>
<gene>
    <name evidence="10" type="ORF">HEQ75_19010</name>
</gene>
<evidence type="ECO:0000256" key="2">
    <source>
        <dbReference type="ARBA" id="ARBA00022448"/>
    </source>
</evidence>
<name>A0ABX1EB31_9PROT</name>
<dbReference type="Proteomes" id="UP000787635">
    <property type="component" value="Unassembled WGS sequence"/>
</dbReference>
<evidence type="ECO:0000259" key="9">
    <source>
        <dbReference type="PROSITE" id="PS50928"/>
    </source>
</evidence>
<accession>A0ABX1EB31</accession>
<reference evidence="10 11" key="1">
    <citation type="submission" date="2020-03" db="EMBL/GenBank/DDBJ databases">
        <title>Roseomonas selenitidurans sp. nov. isolated from urban soil.</title>
        <authorList>
            <person name="Liu H."/>
        </authorList>
    </citation>
    <scope>NUCLEOTIDE SEQUENCE [LARGE SCALE GENOMIC DNA]</scope>
    <source>
        <strain evidence="10 11">BU-1</strain>
    </source>
</reference>
<feature type="transmembrane region" description="Helical" evidence="8">
    <location>
        <begin position="130"/>
        <end position="151"/>
    </location>
</feature>
<keyword evidence="3" id="KW-1003">Cell membrane</keyword>
<dbReference type="SUPFAM" id="SSF161098">
    <property type="entry name" value="MetI-like"/>
    <property type="match status" value="1"/>
</dbReference>
<dbReference type="PANTHER" id="PTHR43357:SF4">
    <property type="entry name" value="INNER MEMBRANE ABC TRANSPORTER PERMEASE PROTEIN YDCV"/>
    <property type="match status" value="1"/>
</dbReference>
<sequence length="253" mass="26465">MRVLLWAFGLAVLLFLLLPVLAILPLSFSAGGFLHYPLPGFSLRWYRDFLASDFWLPALGNSLVVGLGASALAVAFGTPAAFGLWRARLPFQGAILAVLLAPLAVPGIVVAVALLLAFGRWGLANSHAGLILAHAMLGVPFVVVSVLASLAQFDPLLLRAAASCGATPLHAFRRICLPRIAPGIAAGALFAFATSLDEVVVALFLGGPGQRTLPRQMFAGLGDQISLTVLAAACVMVALSVLLLALGTRLRRR</sequence>
<evidence type="ECO:0000256" key="4">
    <source>
        <dbReference type="ARBA" id="ARBA00022519"/>
    </source>
</evidence>
<evidence type="ECO:0000256" key="1">
    <source>
        <dbReference type="ARBA" id="ARBA00004429"/>
    </source>
</evidence>
<proteinExistence type="inferred from homology"/>
<dbReference type="PANTHER" id="PTHR43357">
    <property type="entry name" value="INNER MEMBRANE ABC TRANSPORTER PERMEASE PROTEIN YDCV"/>
    <property type="match status" value="1"/>
</dbReference>
<feature type="transmembrane region" description="Helical" evidence="8">
    <location>
        <begin position="225"/>
        <end position="246"/>
    </location>
</feature>
<dbReference type="RefSeq" id="WP_168033643.1">
    <property type="nucleotide sequence ID" value="NZ_JAAVNE010000035.1"/>
</dbReference>
<evidence type="ECO:0000256" key="6">
    <source>
        <dbReference type="ARBA" id="ARBA00022989"/>
    </source>
</evidence>
<dbReference type="Pfam" id="PF00528">
    <property type="entry name" value="BPD_transp_1"/>
    <property type="match status" value="1"/>
</dbReference>
<keyword evidence="5 8" id="KW-0812">Transmembrane</keyword>
<evidence type="ECO:0000256" key="8">
    <source>
        <dbReference type="RuleBase" id="RU363032"/>
    </source>
</evidence>
<feature type="transmembrane region" description="Helical" evidence="8">
    <location>
        <begin position="94"/>
        <end position="118"/>
    </location>
</feature>
<dbReference type="PROSITE" id="PS50928">
    <property type="entry name" value="ABC_TM1"/>
    <property type="match status" value="1"/>
</dbReference>
<organism evidence="10 11">
    <name type="scientific">Falsiroseomonas selenitidurans</name>
    <dbReference type="NCBI Taxonomy" id="2716335"/>
    <lineage>
        <taxon>Bacteria</taxon>
        <taxon>Pseudomonadati</taxon>
        <taxon>Pseudomonadota</taxon>
        <taxon>Alphaproteobacteria</taxon>
        <taxon>Acetobacterales</taxon>
        <taxon>Roseomonadaceae</taxon>
        <taxon>Falsiroseomonas</taxon>
    </lineage>
</organism>
<dbReference type="EMBL" id="JAAVNE010000035">
    <property type="protein sequence ID" value="NKC32963.1"/>
    <property type="molecule type" value="Genomic_DNA"/>
</dbReference>
<dbReference type="Gene3D" id="1.10.3720.10">
    <property type="entry name" value="MetI-like"/>
    <property type="match status" value="1"/>
</dbReference>
<evidence type="ECO:0000313" key="11">
    <source>
        <dbReference type="Proteomes" id="UP000787635"/>
    </source>
</evidence>
<protein>
    <submittedName>
        <fullName evidence="10">ABC transporter permease</fullName>
    </submittedName>
</protein>
<keyword evidence="7 8" id="KW-0472">Membrane</keyword>
<feature type="transmembrane region" description="Helical" evidence="8">
    <location>
        <begin position="54"/>
        <end position="82"/>
    </location>
</feature>
<keyword evidence="4" id="KW-0997">Cell inner membrane</keyword>